<dbReference type="KEGG" id="ndi:NDAI_0E04640"/>
<dbReference type="Gene3D" id="3.60.160.10">
    <property type="entry name" value="Mitochondrial biogenesis AIM24"/>
    <property type="match status" value="1"/>
</dbReference>
<evidence type="ECO:0000256" key="2">
    <source>
        <dbReference type="ARBA" id="ARBA00009322"/>
    </source>
</evidence>
<comment type="subcellular location">
    <subcellularLocation>
        <location evidence="1 6">Mitochondrion</location>
    </subcellularLocation>
</comment>
<keyword evidence="8" id="KW-1185">Reference proteome</keyword>
<dbReference type="GO" id="GO:0005743">
    <property type="term" value="C:mitochondrial inner membrane"/>
    <property type="evidence" value="ECO:0007669"/>
    <property type="project" value="TreeGrafter"/>
</dbReference>
<reference evidence="7 8" key="1">
    <citation type="journal article" date="2011" name="Proc. Natl. Acad. Sci. U.S.A.">
        <title>Evolutionary erosion of yeast sex chromosomes by mating-type switching accidents.</title>
        <authorList>
            <person name="Gordon J.L."/>
            <person name="Armisen D."/>
            <person name="Proux-Wera E."/>
            <person name="Oheigeartaigh S.S."/>
            <person name="Byrne K.P."/>
            <person name="Wolfe K.H."/>
        </authorList>
    </citation>
    <scope>NUCLEOTIDE SEQUENCE [LARGE SCALE GENOMIC DNA]</scope>
    <source>
        <strain evidence="8">ATCC 10597 / BCRC 20456 / CBS 421 / NBRC 0211 / NRRL Y-12639</strain>
    </source>
</reference>
<gene>
    <name evidence="7" type="primary">NDAI0E04640</name>
    <name evidence="7" type="ordered locus">NDAI_0E04640</name>
</gene>
<dbReference type="OMA" id="NGPYDLQ"/>
<dbReference type="eggNOG" id="ENOG502RXC5">
    <property type="taxonomic scope" value="Eukaryota"/>
</dbReference>
<dbReference type="PANTHER" id="PTHR36959:SF2">
    <property type="entry name" value="ALTERED INHERITANCE OF MITOCHONDRIA PROTEIN 24, MITOCHONDRIAL"/>
    <property type="match status" value="1"/>
</dbReference>
<dbReference type="Pfam" id="PF01987">
    <property type="entry name" value="AIM24"/>
    <property type="match status" value="1"/>
</dbReference>
<sequence length="487" mass="54920">MMMLKHNIKRNTVAIVQNATAFKKYYHENSNPQLIISTNTISPSSPNNDVDMDPFASTEIELLNQPPTIAKITIPNSSEFFIKKGSLISLYGTNPQNNLYKPSKLKAINEQEQGEGDNINDTNNTEKNIETTVEYNYDHHPFPLHSISVTNNNKNIIEKDPNFLNYIPLMKSSNHFQKISFNDSYSNMNSKINILVSSPNTNVNPFPSPLYHLKLDGTKDWNIFNQNAILAFENNSNLQITQVYDKNRKSSSFSSSPSLFNKYHRIKGRGNVLLSSSSLSQGIGGSILTVHLKNGVDEILINSKNLLAINGVSQLDMNNSMALFNSSESSHPPPNRKHLPLPSIITNDTFLINMKSILNFIKICTKNSIVSLIHYYKIWKIGKPLTLIKINGPRTILIQSNNHIPDSKYNNSNNNILSSSFPDLSFSSNPLKEKAKQGFQNKKKINMNMNADICIENDEIANHDDLKYFIATVTNENNVKFRPVDKV</sequence>
<organism evidence="7 8">
    <name type="scientific">Naumovozyma dairenensis (strain ATCC 10597 / BCRC 20456 / CBS 421 / NBRC 0211 / NRRL Y-12639)</name>
    <name type="common">Saccharomyces dairenensis</name>
    <dbReference type="NCBI Taxonomy" id="1071378"/>
    <lineage>
        <taxon>Eukaryota</taxon>
        <taxon>Fungi</taxon>
        <taxon>Dikarya</taxon>
        <taxon>Ascomycota</taxon>
        <taxon>Saccharomycotina</taxon>
        <taxon>Saccharomycetes</taxon>
        <taxon>Saccharomycetales</taxon>
        <taxon>Saccharomycetaceae</taxon>
        <taxon>Naumovozyma</taxon>
    </lineage>
</organism>
<dbReference type="PANTHER" id="PTHR36959">
    <property type="entry name" value="ALTERED INHERITANCE OF MITOCHONDRIA PROTEIN 24, MITOCHONDRIAL"/>
    <property type="match status" value="1"/>
</dbReference>
<dbReference type="EMBL" id="HE580271">
    <property type="protein sequence ID" value="CCD25281.1"/>
    <property type="molecule type" value="Genomic_DNA"/>
</dbReference>
<accession>G0WC11</accession>
<dbReference type="RefSeq" id="XP_003670524.1">
    <property type="nucleotide sequence ID" value="XM_003670476.1"/>
</dbReference>
<evidence type="ECO:0000313" key="7">
    <source>
        <dbReference type="EMBL" id="CCD25281.1"/>
    </source>
</evidence>
<evidence type="ECO:0000256" key="4">
    <source>
        <dbReference type="ARBA" id="ARBA00022946"/>
    </source>
</evidence>
<dbReference type="InterPro" id="IPR002838">
    <property type="entry name" value="AIM24"/>
</dbReference>
<dbReference type="HOGENOM" id="CLU_669189_0_0_1"/>
<keyword evidence="4" id="KW-0809">Transit peptide</keyword>
<dbReference type="AlphaFoldDB" id="G0WC11"/>
<comment type="similarity">
    <text evidence="2 6">Belongs to the AIM24 family.</text>
</comment>
<evidence type="ECO:0000256" key="1">
    <source>
        <dbReference type="ARBA" id="ARBA00004173"/>
    </source>
</evidence>
<evidence type="ECO:0000256" key="3">
    <source>
        <dbReference type="ARBA" id="ARBA00013287"/>
    </source>
</evidence>
<name>G0WC11_NAUDC</name>
<dbReference type="InterPro" id="IPR036983">
    <property type="entry name" value="AIM24_sf"/>
</dbReference>
<evidence type="ECO:0000313" key="8">
    <source>
        <dbReference type="Proteomes" id="UP000000689"/>
    </source>
</evidence>
<proteinExistence type="inferred from homology"/>
<evidence type="ECO:0000256" key="5">
    <source>
        <dbReference type="ARBA" id="ARBA00023128"/>
    </source>
</evidence>
<evidence type="ECO:0000256" key="6">
    <source>
        <dbReference type="RuleBase" id="RU363045"/>
    </source>
</evidence>
<dbReference type="GeneID" id="11499030"/>
<dbReference type="OrthoDB" id="5295771at2759"/>
<dbReference type="Proteomes" id="UP000000689">
    <property type="component" value="Chromosome 5"/>
</dbReference>
<keyword evidence="5 6" id="KW-0496">Mitochondrion</keyword>
<dbReference type="GO" id="GO:0007007">
    <property type="term" value="P:inner mitochondrial membrane organization"/>
    <property type="evidence" value="ECO:0007669"/>
    <property type="project" value="TreeGrafter"/>
</dbReference>
<protein>
    <recommendedName>
        <fullName evidence="3 6">Altered inheritance of mitochondria protein 24, mitochondrial</fullName>
    </recommendedName>
</protein>